<protein>
    <submittedName>
        <fullName evidence="1">Uncharacterized protein</fullName>
    </submittedName>
</protein>
<sequence length="452" mass="50454">MADNLPKLPYTLQNIRDLKFNSVYNLQPLQSYSLRDFNSGDTKHRIYQNYINAYEADFTSRAGMNAEEFSKKAGLHSKLVTENTDFIKNFKIAQNNFSINNTELNKYVNDLLSGDSDRLQKLAGKEKEIIKVLENWANSVQEYLDVLSGVDDLYYFRNMDQAQINGSISMASGRNISQAFRLERGAMTAMQNADALIVGLKQSIDKMNQEGLSVKQLSNMVITTPSYEGAKGQAPSTIKTLGNLKTMVGSLSNLMGFAFEAQLASGLERQVNEALSDIALLGGAEGVSVTLSDGRPFKVKQSKTDLRATVEGIDLGFSLKNLSKNGKTKRVSLNTSNTNQLIALISNNQDFRSQLAGTLMWRSNSIKRTRDQLTMFLASLSADYAIAMGGNDRIDYMVFNDKVISLGEYYSIMEKRLSLKIHPSASQSSYQNQLRELREREILANMPVKFTT</sequence>
<organism evidence="1 2">
    <name type="scientific">Enterococcus phage EF1</name>
    <dbReference type="NCBI Taxonomy" id="2025813"/>
    <lineage>
        <taxon>Viruses</taxon>
        <taxon>Duplodnaviria</taxon>
        <taxon>Heunggongvirae</taxon>
        <taxon>Uroviricota</taxon>
        <taxon>Caudoviricetes</taxon>
    </lineage>
</organism>
<dbReference type="EMBL" id="MF001358">
    <property type="protein sequence ID" value="ASZ76804.1"/>
    <property type="molecule type" value="Genomic_DNA"/>
</dbReference>
<reference evidence="1 2" key="1">
    <citation type="submission" date="2017-04" db="EMBL/GenBank/DDBJ databases">
        <title>Complete Genome Sequence of Lytic Bacteriophage EF1 Infecting Enterococcus faecalis Isolates.</title>
        <authorList>
            <person name="Kim D."/>
            <person name="Kim Y.J."/>
            <person name="Han B.K."/>
            <person name="Kim H."/>
        </authorList>
    </citation>
    <scope>NUCLEOTIDE SEQUENCE [LARGE SCALE GENOMIC DNA]</scope>
</reference>
<proteinExistence type="predicted"/>
<keyword evidence="2" id="KW-1185">Reference proteome</keyword>
<dbReference type="Proteomes" id="UP000260005">
    <property type="component" value="Segment"/>
</dbReference>
<accession>A0A249XXV2</accession>
<evidence type="ECO:0000313" key="2">
    <source>
        <dbReference type="Proteomes" id="UP000260005"/>
    </source>
</evidence>
<evidence type="ECO:0000313" key="1">
    <source>
        <dbReference type="EMBL" id="ASZ76804.1"/>
    </source>
</evidence>
<name>A0A249XXV2_9CAUD</name>